<dbReference type="RefSeq" id="WP_233709080.1">
    <property type="nucleotide sequence ID" value="NZ_FZMF01000070.1"/>
</dbReference>
<dbReference type="EMBL" id="JBHRZO010000033">
    <property type="protein sequence ID" value="MFC3847887.1"/>
    <property type="molecule type" value="Genomic_DNA"/>
</dbReference>
<proteinExistence type="predicted"/>
<evidence type="ECO:0000313" key="1">
    <source>
        <dbReference type="EMBL" id="MFC3847887.1"/>
    </source>
</evidence>
<name>A0ABV7ZH60_9HELI</name>
<accession>A0ABV7ZH60</accession>
<dbReference type="Proteomes" id="UP001595783">
    <property type="component" value="Unassembled WGS sequence"/>
</dbReference>
<evidence type="ECO:0000313" key="2">
    <source>
        <dbReference type="Proteomes" id="UP001595783"/>
    </source>
</evidence>
<sequence>MNAHRFMRTFLALRHALQTQNFSTKELNQLCLQGALKCEELHLQESAQNVQEEQIRAKMGIDYLNAQYTLQATKAQTLSALIQCQSMLKSLKDNAAINRANAYVSFLQVVGSASNTSAIAQHAQNVIHTINQIGTQEDIKELETCVTSLSQELARLNALDGGSDCVQIFAQSLETLPNCPVKVWGFSMLKDAQECFLVDGQVVSRGGCSCLRAPLPRLIQSLIKAPTRACRHKKV</sequence>
<reference evidence="2" key="1">
    <citation type="journal article" date="2019" name="Int. J. Syst. Evol. Microbiol.">
        <title>The Global Catalogue of Microorganisms (GCM) 10K type strain sequencing project: providing services to taxonomists for standard genome sequencing and annotation.</title>
        <authorList>
            <consortium name="The Broad Institute Genomics Platform"/>
            <consortium name="The Broad Institute Genome Sequencing Center for Infectious Disease"/>
            <person name="Wu L."/>
            <person name="Ma J."/>
        </authorList>
    </citation>
    <scope>NUCLEOTIDE SEQUENCE [LARGE SCALE GENOMIC DNA]</scope>
    <source>
        <strain evidence="2">CCUG 53816</strain>
    </source>
</reference>
<keyword evidence="2" id="KW-1185">Reference proteome</keyword>
<protein>
    <submittedName>
        <fullName evidence="1">Uncharacterized protein</fullName>
    </submittedName>
</protein>
<comment type="caution">
    <text evidence="1">The sequence shown here is derived from an EMBL/GenBank/DDBJ whole genome shotgun (WGS) entry which is preliminary data.</text>
</comment>
<organism evidence="1 2">
    <name type="scientific">Helicobacter baculiformis</name>
    <dbReference type="NCBI Taxonomy" id="427351"/>
    <lineage>
        <taxon>Bacteria</taxon>
        <taxon>Pseudomonadati</taxon>
        <taxon>Campylobacterota</taxon>
        <taxon>Epsilonproteobacteria</taxon>
        <taxon>Campylobacterales</taxon>
        <taxon>Helicobacteraceae</taxon>
        <taxon>Helicobacter</taxon>
    </lineage>
</organism>
<gene>
    <name evidence="1" type="ORF">ACFOPX_04995</name>
</gene>